<comment type="similarity">
    <text evidence="2 12">Belongs to the glycosyltransferase 28 family.</text>
</comment>
<evidence type="ECO:0000256" key="3">
    <source>
        <dbReference type="ARBA" id="ARBA00011198"/>
    </source>
</evidence>
<gene>
    <name evidence="12" type="primary">ALG13</name>
    <name evidence="14" type="ORF">BCR33DRAFT_719342</name>
</gene>
<evidence type="ECO:0000313" key="15">
    <source>
        <dbReference type="Proteomes" id="UP000193642"/>
    </source>
</evidence>
<dbReference type="STRING" id="329046.A0A1Y2C1B8"/>
<evidence type="ECO:0000256" key="4">
    <source>
        <dbReference type="ARBA" id="ARBA00012614"/>
    </source>
</evidence>
<dbReference type="AlphaFoldDB" id="A0A1Y2C1B8"/>
<evidence type="ECO:0000259" key="13">
    <source>
        <dbReference type="Pfam" id="PF04101"/>
    </source>
</evidence>
<evidence type="ECO:0000256" key="8">
    <source>
        <dbReference type="ARBA" id="ARBA00022824"/>
    </source>
</evidence>
<reference evidence="14 15" key="1">
    <citation type="submission" date="2016-07" db="EMBL/GenBank/DDBJ databases">
        <title>Pervasive Adenine N6-methylation of Active Genes in Fungi.</title>
        <authorList>
            <consortium name="DOE Joint Genome Institute"/>
            <person name="Mondo S.J."/>
            <person name="Dannebaum R.O."/>
            <person name="Kuo R.C."/>
            <person name="Labutti K."/>
            <person name="Haridas S."/>
            <person name="Kuo A."/>
            <person name="Salamov A."/>
            <person name="Ahrendt S.R."/>
            <person name="Lipzen A."/>
            <person name="Sullivan W."/>
            <person name="Andreopoulos W.B."/>
            <person name="Clum A."/>
            <person name="Lindquist E."/>
            <person name="Daum C."/>
            <person name="Ramamoorthy G.K."/>
            <person name="Gryganskyi A."/>
            <person name="Culley D."/>
            <person name="Magnuson J.K."/>
            <person name="James T.Y."/>
            <person name="O'Malley M.A."/>
            <person name="Stajich J.E."/>
            <person name="Spatafora J.W."/>
            <person name="Visel A."/>
            <person name="Grigoriev I.V."/>
        </authorList>
    </citation>
    <scope>NUCLEOTIDE SEQUENCE [LARGE SCALE GENOMIC DNA]</scope>
    <source>
        <strain evidence="14 15">JEL800</strain>
    </source>
</reference>
<accession>A0A1Y2C1B8</accession>
<dbReference type="InterPro" id="IPR007235">
    <property type="entry name" value="Glyco_trans_28_C"/>
</dbReference>
<organism evidence="14 15">
    <name type="scientific">Rhizoclosmatium globosum</name>
    <dbReference type="NCBI Taxonomy" id="329046"/>
    <lineage>
        <taxon>Eukaryota</taxon>
        <taxon>Fungi</taxon>
        <taxon>Fungi incertae sedis</taxon>
        <taxon>Chytridiomycota</taxon>
        <taxon>Chytridiomycota incertae sedis</taxon>
        <taxon>Chytridiomycetes</taxon>
        <taxon>Chytridiales</taxon>
        <taxon>Chytriomycetaceae</taxon>
        <taxon>Rhizoclosmatium</taxon>
    </lineage>
</organism>
<protein>
    <recommendedName>
        <fullName evidence="5 12">UDP-N-acetylglucosamine transferase subunit ALG13</fullName>
        <ecNumber evidence="4 12">2.4.1.141</ecNumber>
    </recommendedName>
    <alternativeName>
        <fullName evidence="10 12">Asparagine-linked glycosylation protein 13</fullName>
    </alternativeName>
</protein>
<evidence type="ECO:0000256" key="1">
    <source>
        <dbReference type="ARBA" id="ARBA00004240"/>
    </source>
</evidence>
<dbReference type="PANTHER" id="PTHR12867:SF6">
    <property type="entry name" value="N-ACETYLGLUCOSAMINYLDIPHOSPHODOLICHOL N-ACETYLGLUCOSAMINYLTRANSFERASE"/>
    <property type="match status" value="1"/>
</dbReference>
<evidence type="ECO:0000313" key="14">
    <source>
        <dbReference type="EMBL" id="ORY40832.1"/>
    </source>
</evidence>
<keyword evidence="15" id="KW-1185">Reference proteome</keyword>
<keyword evidence="7 12" id="KW-0808">Transferase</keyword>
<comment type="subcellular location">
    <subcellularLocation>
        <location evidence="1 12">Endoplasmic reticulum</location>
    </subcellularLocation>
</comment>
<dbReference type="GO" id="GO:0005783">
    <property type="term" value="C:endoplasmic reticulum"/>
    <property type="evidence" value="ECO:0007669"/>
    <property type="project" value="UniProtKB-SubCell"/>
</dbReference>
<dbReference type="EMBL" id="MCGO01000034">
    <property type="protein sequence ID" value="ORY40832.1"/>
    <property type="molecule type" value="Genomic_DNA"/>
</dbReference>
<comment type="subunit">
    <text evidence="3 12">Heterodimer with ALG14 to form a functional enzyme.</text>
</comment>
<dbReference type="EC" id="2.4.1.141" evidence="4 12"/>
<evidence type="ECO:0000256" key="12">
    <source>
        <dbReference type="RuleBase" id="RU362128"/>
    </source>
</evidence>
<keyword evidence="6 12" id="KW-0328">Glycosyltransferase</keyword>
<sequence>MTHQNQTLFVTVGTTRFDALITHISSESVLETIATQTGFTHLILQHGHSPLHPTLLSLPSTQTTLFETEATSITYSPTFTVTVFPFTNNINPFLSSANLVLSHAGTGSILESLRLLKPLIAVPNPILMHNHQLEIAQKMHSEGVLVCCESVTDIESILVDWKRLFKDVDPEKWGRGRAEGEGSRKVMRVVLEEAFS</sequence>
<evidence type="ECO:0000256" key="5">
    <source>
        <dbReference type="ARBA" id="ARBA00017468"/>
    </source>
</evidence>
<dbReference type="Pfam" id="PF04101">
    <property type="entry name" value="Glyco_tran_28_C"/>
    <property type="match status" value="1"/>
</dbReference>
<evidence type="ECO:0000256" key="6">
    <source>
        <dbReference type="ARBA" id="ARBA00022676"/>
    </source>
</evidence>
<dbReference type="Proteomes" id="UP000193642">
    <property type="component" value="Unassembled WGS sequence"/>
</dbReference>
<dbReference type="SUPFAM" id="SSF53756">
    <property type="entry name" value="UDP-Glycosyltransferase/glycogen phosphorylase"/>
    <property type="match status" value="1"/>
</dbReference>
<proteinExistence type="inferred from homology"/>
<comment type="function">
    <text evidence="9 12">Involved in protein N-glycosylation. Essential for the second step of the dolichol-linked oligosaccharide pathway.</text>
</comment>
<dbReference type="InterPro" id="IPR039042">
    <property type="entry name" value="Alg13-like"/>
</dbReference>
<evidence type="ECO:0000256" key="2">
    <source>
        <dbReference type="ARBA" id="ARBA00006962"/>
    </source>
</evidence>
<name>A0A1Y2C1B8_9FUNG</name>
<evidence type="ECO:0000256" key="9">
    <source>
        <dbReference type="ARBA" id="ARBA00024804"/>
    </source>
</evidence>
<evidence type="ECO:0000256" key="11">
    <source>
        <dbReference type="ARBA" id="ARBA00048184"/>
    </source>
</evidence>
<dbReference type="GO" id="GO:0006488">
    <property type="term" value="P:dolichol-linked oligosaccharide biosynthetic process"/>
    <property type="evidence" value="ECO:0007669"/>
    <property type="project" value="InterPro"/>
</dbReference>
<dbReference type="PANTHER" id="PTHR12867">
    <property type="entry name" value="GLYCOSYL TRANSFERASE-RELATED"/>
    <property type="match status" value="1"/>
</dbReference>
<evidence type="ECO:0000256" key="7">
    <source>
        <dbReference type="ARBA" id="ARBA00022679"/>
    </source>
</evidence>
<dbReference type="GO" id="GO:0004577">
    <property type="term" value="F:N-acetylglucosaminyldiphosphodolichol N-acetylglucosaminyltransferase activity"/>
    <property type="evidence" value="ECO:0007669"/>
    <property type="project" value="UniProtKB-EC"/>
</dbReference>
<dbReference type="OrthoDB" id="20273at2759"/>
<comment type="caution">
    <text evidence="14">The sequence shown here is derived from an EMBL/GenBank/DDBJ whole genome shotgun (WGS) entry which is preliminary data.</text>
</comment>
<comment type="catalytic activity">
    <reaction evidence="11">
        <text>an N-acetyl-alpha-D-glucosaminyl-diphospho-di-trans,poly-cis-dolichol + UDP-N-acetyl-alpha-D-glucosamine = an N,N'-diacetylchitobiosyl-diphospho-di-trans,poly-cis-dolichol + UDP + H(+)</text>
        <dbReference type="Rhea" id="RHEA:23380"/>
        <dbReference type="Rhea" id="RHEA-COMP:19507"/>
        <dbReference type="Rhea" id="RHEA-COMP:19510"/>
        <dbReference type="ChEBI" id="CHEBI:15378"/>
        <dbReference type="ChEBI" id="CHEBI:57269"/>
        <dbReference type="ChEBI" id="CHEBI:57705"/>
        <dbReference type="ChEBI" id="CHEBI:58223"/>
        <dbReference type="ChEBI" id="CHEBI:58427"/>
        <dbReference type="EC" id="2.4.1.141"/>
    </reaction>
</comment>
<feature type="domain" description="Glycosyl transferase family 28 C-terminal" evidence="13">
    <location>
        <begin position="7"/>
        <end position="156"/>
    </location>
</feature>
<evidence type="ECO:0000256" key="10">
    <source>
        <dbReference type="ARBA" id="ARBA00032061"/>
    </source>
</evidence>
<keyword evidence="8 12" id="KW-0256">Endoplasmic reticulum</keyword>
<dbReference type="Gene3D" id="3.40.50.2000">
    <property type="entry name" value="Glycogen Phosphorylase B"/>
    <property type="match status" value="1"/>
</dbReference>